<dbReference type="AlphaFoldDB" id="A0AA42C4C3"/>
<name>A0AA42C4C3_9BACT</name>
<dbReference type="GO" id="GO:0016989">
    <property type="term" value="F:sigma factor antagonist activity"/>
    <property type="evidence" value="ECO:0007669"/>
    <property type="project" value="TreeGrafter"/>
</dbReference>
<dbReference type="PIRSF" id="PIRSF018266">
    <property type="entry name" value="FecR"/>
    <property type="match status" value="1"/>
</dbReference>
<comment type="caution">
    <text evidence="4">The sequence shown here is derived from an EMBL/GenBank/DDBJ whole genome shotgun (WGS) entry which is preliminary data.</text>
</comment>
<evidence type="ECO:0000313" key="5">
    <source>
        <dbReference type="Proteomes" id="UP001163821"/>
    </source>
</evidence>
<dbReference type="PANTHER" id="PTHR30273">
    <property type="entry name" value="PERIPLASMIC SIGNAL SENSOR AND SIGMA FACTOR ACTIVATOR FECR-RELATED"/>
    <property type="match status" value="1"/>
</dbReference>
<protein>
    <submittedName>
        <fullName evidence="4">FecR domain-containing protein</fullName>
    </submittedName>
</protein>
<dbReference type="InterPro" id="IPR032508">
    <property type="entry name" value="FecR_C"/>
</dbReference>
<proteinExistence type="predicted"/>
<sequence>MNRNTELLKRFFSNRYSRNDYQQLKGMLQENDPALEELMQQHWDEYQDEQLTQTSNLSATQLILHRNIQPQAKQRIIKQAFNHFSKIAAILIVPLLLALGFLYVQLEDFLFQQHVVVEVASPTGSRTSLNLPDGSTVWLNGDSHIRYPAVFNKNREVEIEGEAFFKVQSDVEHPFLVKAKGVSVKATGTEFNVSAYADEPEINVILKEGKVAVLNDQQDELKQMASGYQFRYNPNTNASSYTPVNATGYSGWINGRLIFENANMVEVVKRMERWYGVNIEVRDQELLRLHFKATFIHENIEEALKLLQATATFKYEFEKRKLKEDGSFTDARIIITKK</sequence>
<reference evidence="4" key="1">
    <citation type="submission" date="2022-10" db="EMBL/GenBank/DDBJ databases">
        <title>Gaoshiqiia sediminis gen. nov., sp. nov., isolated from coastal sediment.</title>
        <authorList>
            <person name="Yu W.X."/>
            <person name="Mu D.S."/>
            <person name="Du J.Z."/>
            <person name="Liang Y.Q."/>
        </authorList>
    </citation>
    <scope>NUCLEOTIDE SEQUENCE</scope>
    <source>
        <strain evidence="4">A06</strain>
    </source>
</reference>
<dbReference type="PANTHER" id="PTHR30273:SF2">
    <property type="entry name" value="PROTEIN FECR"/>
    <property type="match status" value="1"/>
</dbReference>
<keyword evidence="1" id="KW-0812">Transmembrane</keyword>
<keyword evidence="1" id="KW-0472">Membrane</keyword>
<dbReference type="RefSeq" id="WP_282590232.1">
    <property type="nucleotide sequence ID" value="NZ_JAPAAF010000002.1"/>
</dbReference>
<evidence type="ECO:0000256" key="1">
    <source>
        <dbReference type="SAM" id="Phobius"/>
    </source>
</evidence>
<dbReference type="InterPro" id="IPR006860">
    <property type="entry name" value="FecR"/>
</dbReference>
<dbReference type="EMBL" id="JAPAAF010000002">
    <property type="protein sequence ID" value="MCW0481623.1"/>
    <property type="molecule type" value="Genomic_DNA"/>
</dbReference>
<dbReference type="InterPro" id="IPR012373">
    <property type="entry name" value="Ferrdict_sens_TM"/>
</dbReference>
<feature type="transmembrane region" description="Helical" evidence="1">
    <location>
        <begin position="84"/>
        <end position="104"/>
    </location>
</feature>
<feature type="domain" description="FecR protein" evidence="2">
    <location>
        <begin position="119"/>
        <end position="211"/>
    </location>
</feature>
<organism evidence="4 5">
    <name type="scientific">Gaoshiqia sediminis</name>
    <dbReference type="NCBI Taxonomy" id="2986998"/>
    <lineage>
        <taxon>Bacteria</taxon>
        <taxon>Pseudomonadati</taxon>
        <taxon>Bacteroidota</taxon>
        <taxon>Bacteroidia</taxon>
        <taxon>Marinilabiliales</taxon>
        <taxon>Prolixibacteraceae</taxon>
        <taxon>Gaoshiqia</taxon>
    </lineage>
</organism>
<dbReference type="Gene3D" id="3.55.50.30">
    <property type="match status" value="1"/>
</dbReference>
<gene>
    <name evidence="4" type="ORF">N2K84_02705</name>
</gene>
<accession>A0AA42C4C3</accession>
<keyword evidence="5" id="KW-1185">Reference proteome</keyword>
<evidence type="ECO:0000259" key="2">
    <source>
        <dbReference type="Pfam" id="PF04773"/>
    </source>
</evidence>
<dbReference type="Proteomes" id="UP001163821">
    <property type="component" value="Unassembled WGS sequence"/>
</dbReference>
<keyword evidence="1" id="KW-1133">Transmembrane helix</keyword>
<dbReference type="Gene3D" id="2.60.120.1440">
    <property type="match status" value="1"/>
</dbReference>
<dbReference type="Pfam" id="PF04773">
    <property type="entry name" value="FecR"/>
    <property type="match status" value="1"/>
</dbReference>
<evidence type="ECO:0000259" key="3">
    <source>
        <dbReference type="Pfam" id="PF16344"/>
    </source>
</evidence>
<dbReference type="Pfam" id="PF16344">
    <property type="entry name" value="FecR_C"/>
    <property type="match status" value="1"/>
</dbReference>
<evidence type="ECO:0000313" key="4">
    <source>
        <dbReference type="EMBL" id="MCW0481623.1"/>
    </source>
</evidence>
<feature type="domain" description="Protein FecR C-terminal" evidence="3">
    <location>
        <begin position="256"/>
        <end position="321"/>
    </location>
</feature>